<dbReference type="Proteomes" id="UP000887579">
    <property type="component" value="Unplaced"/>
</dbReference>
<organism evidence="1 2">
    <name type="scientific">Panagrolaimus sp. ES5</name>
    <dbReference type="NCBI Taxonomy" id="591445"/>
    <lineage>
        <taxon>Eukaryota</taxon>
        <taxon>Metazoa</taxon>
        <taxon>Ecdysozoa</taxon>
        <taxon>Nematoda</taxon>
        <taxon>Chromadorea</taxon>
        <taxon>Rhabditida</taxon>
        <taxon>Tylenchina</taxon>
        <taxon>Panagrolaimomorpha</taxon>
        <taxon>Panagrolaimoidea</taxon>
        <taxon>Panagrolaimidae</taxon>
        <taxon>Panagrolaimus</taxon>
    </lineage>
</organism>
<protein>
    <submittedName>
        <fullName evidence="2">LAS1-like protein</fullName>
    </submittedName>
</protein>
<evidence type="ECO:0000313" key="2">
    <source>
        <dbReference type="WBParaSite" id="ES5_v2.g15663.t1"/>
    </source>
</evidence>
<sequence length="383" mass="43856">MQVNDVVEMVINYINEICQVQEGVSSIASAVATIGVPDWVVDLRHRAAHNHLPPLDMFQRACDCLRSLIWEKYWSRSVEEAMRWAVPKKVYEDARIKSRIHRQKETACDLIASYVRWKNENPTKIASKLEFKSIPILVEIDKFIKESADTMIAFLSHDVLILTEEKVDHMGFDKAYTDGIWEIPVELQTYWADIIALISNNQKTMNLLLACLKCMYESNITVFQRKQLAGWVDLFLDMLLISLKKGAQISSNESGQWRKIVKCILNADEDFKPSRAIEIFKITKIFNEKKTAQLIRLTNLRARDLRIAKSTVNSGDDTLKKSLTTSTKNLNFFGNNCMNESVSFIIDSNNGKEWSISDIDFSDVPLGLMPDQSSESLYLLIDD</sequence>
<reference evidence="2" key="1">
    <citation type="submission" date="2022-11" db="UniProtKB">
        <authorList>
            <consortium name="WormBaseParasite"/>
        </authorList>
    </citation>
    <scope>IDENTIFICATION</scope>
</reference>
<accession>A0AC34FEF7</accession>
<dbReference type="WBParaSite" id="ES5_v2.g15663.t1">
    <property type="protein sequence ID" value="ES5_v2.g15663.t1"/>
    <property type="gene ID" value="ES5_v2.g15663"/>
</dbReference>
<proteinExistence type="predicted"/>
<evidence type="ECO:0000313" key="1">
    <source>
        <dbReference type="Proteomes" id="UP000887579"/>
    </source>
</evidence>
<name>A0AC34FEF7_9BILA</name>